<comment type="caution">
    <text evidence="4">The sequence shown here is derived from an EMBL/GenBank/DDBJ whole genome shotgun (WGS) entry which is preliminary data.</text>
</comment>
<feature type="region of interest" description="Disordered" evidence="2">
    <location>
        <begin position="93"/>
        <end position="122"/>
    </location>
</feature>
<proteinExistence type="inferred from homology"/>
<feature type="compositionally biased region" description="Basic and acidic residues" evidence="2">
    <location>
        <begin position="113"/>
        <end position="122"/>
    </location>
</feature>
<gene>
    <name evidence="4" type="ORF">Scep_022925</name>
</gene>
<evidence type="ECO:0000313" key="4">
    <source>
        <dbReference type="EMBL" id="KAK9106081.1"/>
    </source>
</evidence>
<dbReference type="Pfam" id="PF00407">
    <property type="entry name" value="Bet_v_1"/>
    <property type="match status" value="1"/>
</dbReference>
<sequence length="143" mass="16522">MAEAPIHHVIDVESEVTVSADELYDLLKNHFTDLPTIFRNHQERRSTRMRWEERRQYHTSDELLEVTEKFVEVDDENRSLTFRAIGGDVLNTHKSMDGKVTVTPKATGSVVKKKNEDDPHPDPYLELFASASKKFELHCNKEG</sequence>
<feature type="domain" description="Bet v I/Major latex protein" evidence="3">
    <location>
        <begin position="5"/>
        <end position="142"/>
    </location>
</feature>
<evidence type="ECO:0000256" key="1">
    <source>
        <dbReference type="ARBA" id="ARBA00038242"/>
    </source>
</evidence>
<dbReference type="Gene3D" id="3.30.530.20">
    <property type="match status" value="1"/>
</dbReference>
<accession>A0AAP0I2I8</accession>
<dbReference type="SUPFAM" id="SSF55961">
    <property type="entry name" value="Bet v1-like"/>
    <property type="match status" value="1"/>
</dbReference>
<evidence type="ECO:0000259" key="3">
    <source>
        <dbReference type="SMART" id="SM01037"/>
    </source>
</evidence>
<keyword evidence="5" id="KW-1185">Reference proteome</keyword>
<protein>
    <recommendedName>
        <fullName evidence="3">Bet v I/Major latex protein domain-containing protein</fullName>
    </recommendedName>
</protein>
<reference evidence="4 5" key="1">
    <citation type="submission" date="2024-01" db="EMBL/GenBank/DDBJ databases">
        <title>Genome assemblies of Stephania.</title>
        <authorList>
            <person name="Yang L."/>
        </authorList>
    </citation>
    <scope>NUCLEOTIDE SEQUENCE [LARGE SCALE GENOMIC DNA]</scope>
    <source>
        <strain evidence="4">JXDWG</strain>
        <tissue evidence="4">Leaf</tissue>
    </source>
</reference>
<dbReference type="EMBL" id="JBBNAG010000009">
    <property type="protein sequence ID" value="KAK9106081.1"/>
    <property type="molecule type" value="Genomic_DNA"/>
</dbReference>
<dbReference type="InterPro" id="IPR000916">
    <property type="entry name" value="Bet_v_I/MLP"/>
</dbReference>
<name>A0AAP0I2I8_9MAGN</name>
<dbReference type="PANTHER" id="PTHR31338">
    <property type="entry name" value="POLYKETIDE CYCLASE/DEHYDRASE AND LIPID TRANSPORT SUPERFAMILY PROTEIN"/>
    <property type="match status" value="1"/>
</dbReference>
<evidence type="ECO:0000256" key="2">
    <source>
        <dbReference type="SAM" id="MobiDB-lite"/>
    </source>
</evidence>
<evidence type="ECO:0000313" key="5">
    <source>
        <dbReference type="Proteomes" id="UP001419268"/>
    </source>
</evidence>
<dbReference type="Proteomes" id="UP001419268">
    <property type="component" value="Unassembled WGS sequence"/>
</dbReference>
<organism evidence="4 5">
    <name type="scientific">Stephania cephalantha</name>
    <dbReference type="NCBI Taxonomy" id="152367"/>
    <lineage>
        <taxon>Eukaryota</taxon>
        <taxon>Viridiplantae</taxon>
        <taxon>Streptophyta</taxon>
        <taxon>Embryophyta</taxon>
        <taxon>Tracheophyta</taxon>
        <taxon>Spermatophyta</taxon>
        <taxon>Magnoliopsida</taxon>
        <taxon>Ranunculales</taxon>
        <taxon>Menispermaceae</taxon>
        <taxon>Menispermoideae</taxon>
        <taxon>Cissampelideae</taxon>
        <taxon>Stephania</taxon>
    </lineage>
</organism>
<dbReference type="GO" id="GO:0006952">
    <property type="term" value="P:defense response"/>
    <property type="evidence" value="ECO:0007669"/>
    <property type="project" value="InterPro"/>
</dbReference>
<dbReference type="AlphaFoldDB" id="A0AAP0I2I8"/>
<comment type="similarity">
    <text evidence="1">Belongs to the MLP family.</text>
</comment>
<dbReference type="InterPro" id="IPR023393">
    <property type="entry name" value="START-like_dom_sf"/>
</dbReference>
<dbReference type="SMART" id="SM01037">
    <property type="entry name" value="Bet_v_1"/>
    <property type="match status" value="1"/>
</dbReference>
<dbReference type="PANTHER" id="PTHR31338:SF16">
    <property type="entry name" value="POLYKETIDE CYCLASE_DEHYDRASE AND LIPID TRANSPORT SUPERFAMILY PROTEIN"/>
    <property type="match status" value="1"/>
</dbReference>
<dbReference type="InterPro" id="IPR052006">
    <property type="entry name" value="MLP-like"/>
</dbReference>